<dbReference type="InterPro" id="IPR029481">
    <property type="entry name" value="ABC_trans_N"/>
</dbReference>
<reference evidence="12 13" key="1">
    <citation type="journal article" date="2023" name="Hortic Res">
        <title>Pangenome of water caltrop reveals structural variations and asymmetric subgenome divergence after allopolyploidization.</title>
        <authorList>
            <person name="Zhang X."/>
            <person name="Chen Y."/>
            <person name="Wang L."/>
            <person name="Yuan Y."/>
            <person name="Fang M."/>
            <person name="Shi L."/>
            <person name="Lu R."/>
            <person name="Comes H.P."/>
            <person name="Ma Y."/>
            <person name="Chen Y."/>
            <person name="Huang G."/>
            <person name="Zhou Y."/>
            <person name="Zheng Z."/>
            <person name="Qiu Y."/>
        </authorList>
    </citation>
    <scope>NUCLEOTIDE SEQUENCE [LARGE SCALE GENOMIC DNA]</scope>
    <source>
        <strain evidence="12">F231</strain>
    </source>
</reference>
<keyword evidence="3" id="KW-0813">Transport</keyword>
<dbReference type="EMBL" id="JAXQNO010000005">
    <property type="protein sequence ID" value="KAK4797884.1"/>
    <property type="molecule type" value="Genomic_DNA"/>
</dbReference>
<evidence type="ECO:0000256" key="1">
    <source>
        <dbReference type="ARBA" id="ARBA00004141"/>
    </source>
</evidence>
<comment type="subcellular location">
    <subcellularLocation>
        <location evidence="1">Membrane</location>
        <topology evidence="1">Multi-pass membrane protein</topology>
    </subcellularLocation>
</comment>
<keyword evidence="9 10" id="KW-0472">Membrane</keyword>
<dbReference type="InterPro" id="IPR003439">
    <property type="entry name" value="ABC_transporter-like_ATP-bd"/>
</dbReference>
<dbReference type="Pfam" id="PF08370">
    <property type="entry name" value="PDR_assoc"/>
    <property type="match status" value="1"/>
</dbReference>
<feature type="domain" description="ABC transporter" evidence="11">
    <location>
        <begin position="150"/>
        <end position="430"/>
    </location>
</feature>
<feature type="transmembrane region" description="Helical" evidence="10">
    <location>
        <begin position="672"/>
        <end position="693"/>
    </location>
</feature>
<keyword evidence="6" id="KW-0547">Nucleotide-binding</keyword>
<feature type="transmembrane region" description="Helical" evidence="10">
    <location>
        <begin position="1389"/>
        <end position="1407"/>
    </location>
</feature>
<evidence type="ECO:0000256" key="10">
    <source>
        <dbReference type="SAM" id="Phobius"/>
    </source>
</evidence>
<dbReference type="Pfam" id="PF01061">
    <property type="entry name" value="ABC2_membrane"/>
    <property type="match status" value="2"/>
</dbReference>
<comment type="similarity">
    <text evidence="2">Belongs to the ABC transporter superfamily. ABCG family. PDR (TC 3.A.1.205) subfamily.</text>
</comment>
<evidence type="ECO:0000256" key="4">
    <source>
        <dbReference type="ARBA" id="ARBA00022692"/>
    </source>
</evidence>
<dbReference type="SMART" id="SM00382">
    <property type="entry name" value="AAA"/>
    <property type="match status" value="2"/>
</dbReference>
<evidence type="ECO:0000313" key="12">
    <source>
        <dbReference type="EMBL" id="KAK4797884.1"/>
    </source>
</evidence>
<dbReference type="InterPro" id="IPR034003">
    <property type="entry name" value="ABCG_PDR_2"/>
</dbReference>
<evidence type="ECO:0000256" key="7">
    <source>
        <dbReference type="ARBA" id="ARBA00022840"/>
    </source>
</evidence>
<feature type="transmembrane region" description="Helical" evidence="10">
    <location>
        <begin position="1283"/>
        <end position="1302"/>
    </location>
</feature>
<feature type="transmembrane region" description="Helical" evidence="10">
    <location>
        <begin position="1308"/>
        <end position="1328"/>
    </location>
</feature>
<dbReference type="Proteomes" id="UP001346149">
    <property type="component" value="Unassembled WGS sequence"/>
</dbReference>
<evidence type="ECO:0000259" key="11">
    <source>
        <dbReference type="PROSITE" id="PS50893"/>
    </source>
</evidence>
<feature type="transmembrane region" description="Helical" evidence="10">
    <location>
        <begin position="1203"/>
        <end position="1222"/>
    </location>
</feature>
<evidence type="ECO:0000256" key="8">
    <source>
        <dbReference type="ARBA" id="ARBA00022989"/>
    </source>
</evidence>
<evidence type="ECO:0000256" key="9">
    <source>
        <dbReference type="ARBA" id="ARBA00023136"/>
    </source>
</evidence>
<keyword evidence="8 10" id="KW-1133">Transmembrane helix</keyword>
<dbReference type="FunFam" id="3.40.50.300:FF:000059">
    <property type="entry name" value="ABC transporter G family member 40"/>
    <property type="match status" value="1"/>
</dbReference>
<feature type="transmembrane region" description="Helical" evidence="10">
    <location>
        <begin position="754"/>
        <end position="780"/>
    </location>
</feature>
<dbReference type="Pfam" id="PF00005">
    <property type="entry name" value="ABC_tran"/>
    <property type="match status" value="2"/>
</dbReference>
<feature type="domain" description="ABC transporter" evidence="11">
    <location>
        <begin position="822"/>
        <end position="1075"/>
    </location>
</feature>
<dbReference type="InterPro" id="IPR013525">
    <property type="entry name" value="ABC2_TM"/>
</dbReference>
<comment type="caution">
    <text evidence="12">The sequence shown here is derived from an EMBL/GenBank/DDBJ whole genome shotgun (WGS) entry which is preliminary data.</text>
</comment>
<protein>
    <recommendedName>
        <fullName evidence="11">ABC transporter domain-containing protein</fullName>
    </recommendedName>
</protein>
<dbReference type="GO" id="GO:0140359">
    <property type="term" value="F:ABC-type transporter activity"/>
    <property type="evidence" value="ECO:0007669"/>
    <property type="project" value="InterPro"/>
</dbReference>
<dbReference type="CDD" id="cd03233">
    <property type="entry name" value="ABCG_PDR_domain1"/>
    <property type="match status" value="1"/>
</dbReference>
<evidence type="ECO:0000256" key="5">
    <source>
        <dbReference type="ARBA" id="ARBA00022737"/>
    </source>
</evidence>
<keyword evidence="7" id="KW-0067">ATP-binding</keyword>
<accession>A0AAN7RAD9</accession>
<dbReference type="PROSITE" id="PS50893">
    <property type="entry name" value="ABC_TRANSPORTER_2"/>
    <property type="match status" value="2"/>
</dbReference>
<proteinExistence type="inferred from homology"/>
<dbReference type="GO" id="GO:0005886">
    <property type="term" value="C:plasma membrane"/>
    <property type="evidence" value="ECO:0007669"/>
    <property type="project" value="UniProtKB-ARBA"/>
</dbReference>
<feature type="transmembrane region" description="Helical" evidence="10">
    <location>
        <begin position="600"/>
        <end position="627"/>
    </location>
</feature>
<keyword evidence="5" id="KW-0677">Repeat</keyword>
<dbReference type="PANTHER" id="PTHR19241">
    <property type="entry name" value="ATP-BINDING CASSETTE TRANSPORTER"/>
    <property type="match status" value="1"/>
</dbReference>
<feature type="transmembrane region" description="Helical" evidence="10">
    <location>
        <begin position="526"/>
        <end position="548"/>
    </location>
</feature>
<keyword evidence="4 10" id="KW-0812">Transmembrane</keyword>
<name>A0AAN7RAD9_TRANT</name>
<dbReference type="Pfam" id="PF14510">
    <property type="entry name" value="ABC_trans_N"/>
    <property type="match status" value="1"/>
</dbReference>
<sequence>MKEEVPVELGTLSRTYPDLSSRWEYEESDYGEESHLLGAAENLTEEVHLGRAGFNPLYRLSRDADNSERFLWKLRHRIDRVSLKLPTVEVRFENVTVVGEAYVGRRALPSILNSLVNTVEVGYITSLFRFYAFPLKTSGKIFADGFLPRLSLKSIASFLSIISSKKTKFPILRNVSGIIKPGRLTLLLGPPGSGKTTLLRALAGKVDSELKFSGEVTYNGNRMQEFVPQRTSAYIGQNDVHIPQMTVRETLTFSAKCRGAGTVFDVLAELLKREEMLNIKPDPYIKALVKKASTKQGQKEDIITGYVLKILGLEVCADTIVGDELNRGISGGQKRRVTTGEMLVSPVNVLFMDNISTGLDSSITSQIVNSIRQSVHIFNLTALVFLLQPPPETLDLFDDIILLTEGKVVYQGPREHVLEFFECMGFRCPERKGIADFLQDVTSRKDQEQYWAQEHQEYHYVSVDEFAEAYKSFRVGKEVDQELSVPFDRLMNHHPAALSGFKYGASMAELLRACFSREATMMKRNVFLYVFKIIQMEILAIVLATAYVKTKDEQESMEDGIVHLGALYSGMYALLFTGFFEMPMIIDKLPVFYKQRDLLFYPSWAVSVSAATIQIPVSLLEVTVYVLTTYYMMGFNHSLVRMLKLYVAYSFMGPMSYSFFRCMGALTRDHVLANIAGCAGLVWVLVFSGFILSRSAVNRWIAWAFYTSPLMYVQTAVSVNEFRSNSWSKALNGTKEALGMTVLESRGLFADPNWYWFGIAGLICFVILFNTVFTLALSYLDKHRKSPAVSVPQEALDEQCNNQIGAEDRKAMLLLPFTPLSISFQNITYSVDVPYEMNKGGTPHDRLSILNGVSGAFRPGILTALMGVSGAGKTTLLDILSGRKNNGYVDGRITISGHKKDQETFTRISGYCEQNDIHSPFVTVYESLLYSARLRLSPEIDQKTRELFVDEVLGLVELTSLKDTLVGVTNISGFSLEQRKRLTIAVELVANPSIIFMDEPTSGLDARAAAIVMRTVRSTADTGRTVVCTIHQPSLEIFESFDEMLLLTQGGEEMYFGPLGHRSQEMICYFESINGVRRMDIGYNPATWVLEVTTGSQEELLGIKFSEMYKKSELHRKNEAMIEQLSTPSPTSPELHFPVKCFVSQFKACLWKQHKSYWRNTSYNFTRFVFTAILALMLGVLYWDLGSRRRSKSDILDGLGAMNTAVIFMGTATATAVIPVVISERAVYYRERAAGMYSALPYSLAQVVVEIPYTLFQAIIFSTIIYTMMGFEWTPTKLLSNLYFNFIMLLSYIYYGMMIIAASPNQETAGIISGLIYTAWTLFSGLVIPRERIAVWWRWFPLVSPVSWCFYGLAVSQYGNVYSKLDSGEKVADFIRSYFGFRYEFLVEVYLIVAGFSVFFVLAYAYLMKALNFQKR</sequence>
<evidence type="ECO:0000256" key="3">
    <source>
        <dbReference type="ARBA" id="ARBA00022448"/>
    </source>
</evidence>
<dbReference type="InterPro" id="IPR003593">
    <property type="entry name" value="AAA+_ATPase"/>
</dbReference>
<feature type="transmembrane region" description="Helical" evidence="10">
    <location>
        <begin position="639"/>
        <end position="660"/>
    </location>
</feature>
<dbReference type="InterPro" id="IPR027417">
    <property type="entry name" value="P-loop_NTPase"/>
</dbReference>
<dbReference type="Gene3D" id="3.40.50.300">
    <property type="entry name" value="P-loop containing nucleotide triphosphate hydrolases"/>
    <property type="match status" value="2"/>
</dbReference>
<evidence type="ECO:0000313" key="13">
    <source>
        <dbReference type="Proteomes" id="UP001346149"/>
    </source>
</evidence>
<dbReference type="GO" id="GO:0005524">
    <property type="term" value="F:ATP binding"/>
    <property type="evidence" value="ECO:0007669"/>
    <property type="project" value="UniProtKB-KW"/>
</dbReference>
<feature type="transmembrane region" description="Helical" evidence="10">
    <location>
        <begin position="560"/>
        <end position="580"/>
    </location>
</feature>
<dbReference type="InterPro" id="IPR034001">
    <property type="entry name" value="ABCG_PDR_1"/>
</dbReference>
<feature type="transmembrane region" description="Helical" evidence="10">
    <location>
        <begin position="1335"/>
        <end position="1354"/>
    </location>
</feature>
<dbReference type="CDD" id="cd03232">
    <property type="entry name" value="ABCG_PDR_domain2"/>
    <property type="match status" value="1"/>
</dbReference>
<dbReference type="SUPFAM" id="SSF52540">
    <property type="entry name" value="P-loop containing nucleoside triphosphate hydrolases"/>
    <property type="match status" value="2"/>
</dbReference>
<dbReference type="GO" id="GO:0016887">
    <property type="term" value="F:ATP hydrolysis activity"/>
    <property type="evidence" value="ECO:0007669"/>
    <property type="project" value="InterPro"/>
</dbReference>
<evidence type="ECO:0000256" key="2">
    <source>
        <dbReference type="ARBA" id="ARBA00006012"/>
    </source>
</evidence>
<feature type="transmembrane region" description="Helical" evidence="10">
    <location>
        <begin position="1165"/>
        <end position="1183"/>
    </location>
</feature>
<gene>
    <name evidence="12" type="ORF">SAY86_030210</name>
</gene>
<feature type="transmembrane region" description="Helical" evidence="10">
    <location>
        <begin position="700"/>
        <end position="719"/>
    </location>
</feature>
<dbReference type="InterPro" id="IPR013581">
    <property type="entry name" value="PDR_assoc"/>
</dbReference>
<evidence type="ECO:0000256" key="6">
    <source>
        <dbReference type="ARBA" id="ARBA00022741"/>
    </source>
</evidence>
<dbReference type="FunFam" id="3.40.50.300:FF:000179">
    <property type="entry name" value="ABC transporter G family member 34"/>
    <property type="match status" value="1"/>
</dbReference>
<organism evidence="12 13">
    <name type="scientific">Trapa natans</name>
    <name type="common">Water chestnut</name>
    <dbReference type="NCBI Taxonomy" id="22666"/>
    <lineage>
        <taxon>Eukaryota</taxon>
        <taxon>Viridiplantae</taxon>
        <taxon>Streptophyta</taxon>
        <taxon>Embryophyta</taxon>
        <taxon>Tracheophyta</taxon>
        <taxon>Spermatophyta</taxon>
        <taxon>Magnoliopsida</taxon>
        <taxon>eudicotyledons</taxon>
        <taxon>Gunneridae</taxon>
        <taxon>Pentapetalae</taxon>
        <taxon>rosids</taxon>
        <taxon>malvids</taxon>
        <taxon>Myrtales</taxon>
        <taxon>Lythraceae</taxon>
        <taxon>Trapa</taxon>
    </lineage>
</organism>
<keyword evidence="13" id="KW-1185">Reference proteome</keyword>